<dbReference type="NCBIfam" id="TIGR02357">
    <property type="entry name" value="ECF_ThiT_YuaJ"/>
    <property type="match status" value="1"/>
</dbReference>
<keyword evidence="1" id="KW-0472">Membrane</keyword>
<reference evidence="2" key="1">
    <citation type="submission" date="2020-08" db="EMBL/GenBank/DDBJ databases">
        <title>Genome public.</title>
        <authorList>
            <person name="Liu C."/>
            <person name="Sun Q."/>
        </authorList>
    </citation>
    <scope>NUCLEOTIDE SEQUENCE</scope>
    <source>
        <strain evidence="2">BX21</strain>
    </source>
</reference>
<feature type="transmembrane region" description="Helical" evidence="1">
    <location>
        <begin position="155"/>
        <end position="174"/>
    </location>
</feature>
<protein>
    <submittedName>
        <fullName evidence="2">Energy-coupled thiamine transporter ThiT</fullName>
    </submittedName>
</protein>
<dbReference type="Gene3D" id="1.10.1760.20">
    <property type="match status" value="1"/>
</dbReference>
<keyword evidence="1" id="KW-0812">Transmembrane</keyword>
<organism evidence="2 3">
    <name type="scientific">Paratissierella segnis</name>
    <dbReference type="NCBI Taxonomy" id="2763679"/>
    <lineage>
        <taxon>Bacteria</taxon>
        <taxon>Bacillati</taxon>
        <taxon>Bacillota</taxon>
        <taxon>Tissierellia</taxon>
        <taxon>Tissierellales</taxon>
        <taxon>Tissierellaceae</taxon>
        <taxon>Paratissierella</taxon>
    </lineage>
</organism>
<dbReference type="EMBL" id="JACRTG010000025">
    <property type="protein sequence ID" value="MBC8588626.1"/>
    <property type="molecule type" value="Genomic_DNA"/>
</dbReference>
<sequence>MKKWNIQMLAEGGIMIALSVVLSYIKIYTAPNGGSVTAGSMIPILLFAIKWGVGPGVLVGATYGILDFILKPYFYHPIQFLLDYPIAFGLLGLAGIGSKKNENNKYKEYFSLILGIVLGIGGRMVSHVLSGVIFFSENAGDLNTWRYSIEYNATYLVPELIISIAVLVFIWKPLKRVIKK</sequence>
<proteinExistence type="predicted"/>
<gene>
    <name evidence="2" type="primary">thiT</name>
    <name evidence="2" type="ORF">H8707_10345</name>
</gene>
<dbReference type="GO" id="GO:0005886">
    <property type="term" value="C:plasma membrane"/>
    <property type="evidence" value="ECO:0007669"/>
    <property type="project" value="InterPro"/>
</dbReference>
<dbReference type="GO" id="GO:0015234">
    <property type="term" value="F:thiamine transmembrane transporter activity"/>
    <property type="evidence" value="ECO:0007669"/>
    <property type="project" value="InterPro"/>
</dbReference>
<dbReference type="RefSeq" id="WP_262430083.1">
    <property type="nucleotide sequence ID" value="NZ_JACRTG010000025.1"/>
</dbReference>
<feature type="transmembrane region" description="Helical" evidence="1">
    <location>
        <begin position="78"/>
        <end position="97"/>
    </location>
</feature>
<dbReference type="Proteomes" id="UP000601171">
    <property type="component" value="Unassembled WGS sequence"/>
</dbReference>
<keyword evidence="1" id="KW-1133">Transmembrane helix</keyword>
<dbReference type="AlphaFoldDB" id="A0A926ETK1"/>
<feature type="transmembrane region" description="Helical" evidence="1">
    <location>
        <begin position="109"/>
        <end position="135"/>
    </location>
</feature>
<name>A0A926ETK1_9FIRM</name>
<keyword evidence="3" id="KW-1185">Reference proteome</keyword>
<dbReference type="InterPro" id="IPR012651">
    <property type="entry name" value="Thia_Transptr_ThiT"/>
</dbReference>
<evidence type="ECO:0000313" key="3">
    <source>
        <dbReference type="Proteomes" id="UP000601171"/>
    </source>
</evidence>
<evidence type="ECO:0000313" key="2">
    <source>
        <dbReference type="EMBL" id="MBC8588626.1"/>
    </source>
</evidence>
<accession>A0A926ETK1</accession>
<feature type="transmembrane region" description="Helical" evidence="1">
    <location>
        <begin position="45"/>
        <end position="66"/>
    </location>
</feature>
<evidence type="ECO:0000256" key="1">
    <source>
        <dbReference type="SAM" id="Phobius"/>
    </source>
</evidence>
<comment type="caution">
    <text evidence="2">The sequence shown here is derived from an EMBL/GenBank/DDBJ whole genome shotgun (WGS) entry which is preliminary data.</text>
</comment>
<dbReference type="Pfam" id="PF09515">
    <property type="entry name" value="Thia_YuaJ"/>
    <property type="match status" value="1"/>
</dbReference>